<protein>
    <submittedName>
        <fullName evidence="2">McrA Restriction endonuclease</fullName>
    </submittedName>
</protein>
<dbReference type="InterPro" id="IPR002711">
    <property type="entry name" value="HNH"/>
</dbReference>
<dbReference type="GO" id="GO:0003676">
    <property type="term" value="F:nucleic acid binding"/>
    <property type="evidence" value="ECO:0007669"/>
    <property type="project" value="InterPro"/>
</dbReference>
<evidence type="ECO:0000313" key="2">
    <source>
        <dbReference type="EMBL" id="CAB4218902.1"/>
    </source>
</evidence>
<proteinExistence type="predicted"/>
<dbReference type="InterPro" id="IPR003615">
    <property type="entry name" value="HNH_nuc"/>
</dbReference>
<keyword evidence="2" id="KW-0255">Endonuclease</keyword>
<dbReference type="GO" id="GO:0008270">
    <property type="term" value="F:zinc ion binding"/>
    <property type="evidence" value="ECO:0007669"/>
    <property type="project" value="InterPro"/>
</dbReference>
<keyword evidence="2" id="KW-0540">Nuclease</keyword>
<dbReference type="Gene3D" id="1.10.30.50">
    <property type="match status" value="1"/>
</dbReference>
<feature type="domain" description="HNH nuclease" evidence="1">
    <location>
        <begin position="75"/>
        <end position="126"/>
    </location>
</feature>
<dbReference type="EMBL" id="LR797470">
    <property type="protein sequence ID" value="CAB4218902.1"/>
    <property type="molecule type" value="Genomic_DNA"/>
</dbReference>
<dbReference type="GO" id="GO:0004519">
    <property type="term" value="F:endonuclease activity"/>
    <property type="evidence" value="ECO:0007669"/>
    <property type="project" value="UniProtKB-KW"/>
</dbReference>
<reference evidence="2" key="1">
    <citation type="submission" date="2020-05" db="EMBL/GenBank/DDBJ databases">
        <authorList>
            <person name="Chiriac C."/>
            <person name="Salcher M."/>
            <person name="Ghai R."/>
            <person name="Kavagutti S V."/>
        </authorList>
    </citation>
    <scope>NUCLEOTIDE SEQUENCE</scope>
</reference>
<gene>
    <name evidence="2" type="ORF">UFOVP1608_59</name>
</gene>
<keyword evidence="2" id="KW-0378">Hydrolase</keyword>
<dbReference type="SMART" id="SM00507">
    <property type="entry name" value="HNHc"/>
    <property type="match status" value="1"/>
</dbReference>
<dbReference type="CDD" id="cd00085">
    <property type="entry name" value="HNHc"/>
    <property type="match status" value="1"/>
</dbReference>
<accession>A0A6J5STK8</accession>
<sequence>MAIAVPCLVCGRRVVGGKSRCPAHEGQRNTIATSCVTCGKPCLSGWCADHDPELESNRLKAQPFRAGYRDPAYHREKQAAKTRAGGKCERCGRSDLPLECDHVVALKDGGKNERSNLVFLCRACHGRKSSRDRQARKP</sequence>
<evidence type="ECO:0000259" key="1">
    <source>
        <dbReference type="SMART" id="SM00507"/>
    </source>
</evidence>
<organism evidence="2">
    <name type="scientific">uncultured Caudovirales phage</name>
    <dbReference type="NCBI Taxonomy" id="2100421"/>
    <lineage>
        <taxon>Viruses</taxon>
        <taxon>Duplodnaviria</taxon>
        <taxon>Heunggongvirae</taxon>
        <taxon>Uroviricota</taxon>
        <taxon>Caudoviricetes</taxon>
        <taxon>Peduoviridae</taxon>
        <taxon>Maltschvirus</taxon>
        <taxon>Maltschvirus maltsch</taxon>
    </lineage>
</organism>
<name>A0A6J5STK8_9CAUD</name>
<dbReference type="Pfam" id="PF01844">
    <property type="entry name" value="HNH"/>
    <property type="match status" value="1"/>
</dbReference>